<evidence type="ECO:0000313" key="1">
    <source>
        <dbReference type="EMBL" id="CEK78971.1"/>
    </source>
</evidence>
<gene>
    <name evidence="1" type="primary">ORF112938</name>
</gene>
<dbReference type="EMBL" id="HACG01032106">
    <property type="protein sequence ID" value="CEK78971.1"/>
    <property type="molecule type" value="Transcribed_RNA"/>
</dbReference>
<protein>
    <submittedName>
        <fullName evidence="1">Uncharacterized protein</fullName>
    </submittedName>
</protein>
<reference evidence="1" key="1">
    <citation type="submission" date="2014-12" db="EMBL/GenBank/DDBJ databases">
        <title>Insight into the proteome of Arion vulgaris.</title>
        <authorList>
            <person name="Aradska J."/>
            <person name="Bulat T."/>
            <person name="Smidak R."/>
            <person name="Sarate P."/>
            <person name="Gangsoo J."/>
            <person name="Sialana F."/>
            <person name="Bilban M."/>
            <person name="Lubec G."/>
        </authorList>
    </citation>
    <scope>NUCLEOTIDE SEQUENCE</scope>
    <source>
        <tissue evidence="1">Skin</tissue>
    </source>
</reference>
<sequence length="50" mass="5653">MNRYLLGMRALQEPSEINKPNENPQRLTKLNVTGARAVDEGMVSIVQDRV</sequence>
<name>A0A0B7AG11_9EUPU</name>
<proteinExistence type="predicted"/>
<dbReference type="AlphaFoldDB" id="A0A0B7AG11"/>
<organism evidence="1">
    <name type="scientific">Arion vulgaris</name>
    <dbReference type="NCBI Taxonomy" id="1028688"/>
    <lineage>
        <taxon>Eukaryota</taxon>
        <taxon>Metazoa</taxon>
        <taxon>Spiralia</taxon>
        <taxon>Lophotrochozoa</taxon>
        <taxon>Mollusca</taxon>
        <taxon>Gastropoda</taxon>
        <taxon>Heterobranchia</taxon>
        <taxon>Euthyneura</taxon>
        <taxon>Panpulmonata</taxon>
        <taxon>Eupulmonata</taxon>
        <taxon>Stylommatophora</taxon>
        <taxon>Helicina</taxon>
        <taxon>Arionoidea</taxon>
        <taxon>Arionidae</taxon>
        <taxon>Arion</taxon>
    </lineage>
</organism>
<accession>A0A0B7AG11</accession>